<evidence type="ECO:0008006" key="4">
    <source>
        <dbReference type="Google" id="ProtNLM"/>
    </source>
</evidence>
<keyword evidence="1" id="KW-0812">Transmembrane</keyword>
<protein>
    <recommendedName>
        <fullName evidence="4">DUF304 domain-containing protein</fullName>
    </recommendedName>
</protein>
<feature type="transmembrane region" description="Helical" evidence="1">
    <location>
        <begin position="59"/>
        <end position="82"/>
    </location>
</feature>
<evidence type="ECO:0000256" key="1">
    <source>
        <dbReference type="SAM" id="Phobius"/>
    </source>
</evidence>
<keyword evidence="3" id="KW-1185">Reference proteome</keyword>
<name>A0ABT2IYQ9_9FLAO</name>
<evidence type="ECO:0000313" key="2">
    <source>
        <dbReference type="EMBL" id="MCT2563983.1"/>
    </source>
</evidence>
<keyword evidence="1" id="KW-1133">Transmembrane helix</keyword>
<keyword evidence="1" id="KW-0472">Membrane</keyword>
<feature type="transmembrane region" description="Helical" evidence="1">
    <location>
        <begin position="26"/>
        <end position="47"/>
    </location>
</feature>
<reference evidence="2 3" key="1">
    <citation type="submission" date="2022-09" db="EMBL/GenBank/DDBJ databases">
        <title>Chryseobacterium oleae sp.nov., isolated from the inter-root soil of Pyrola calliantha H. Andr. in Tibet.</title>
        <authorList>
            <person name="Li Z."/>
        </authorList>
    </citation>
    <scope>NUCLEOTIDE SEQUENCE [LARGE SCALE GENOMIC DNA]</scope>
    <source>
        <strain evidence="3">pc1-10</strain>
    </source>
</reference>
<accession>A0ABT2IYQ9</accession>
<evidence type="ECO:0000313" key="3">
    <source>
        <dbReference type="Proteomes" id="UP001525566"/>
    </source>
</evidence>
<comment type="caution">
    <text evidence="2">The sequence shown here is derived from an EMBL/GenBank/DDBJ whole genome shotgun (WGS) entry which is preliminary data.</text>
</comment>
<organism evidence="2 3">
    <name type="scientific">Chryseobacterium herbae</name>
    <dbReference type="NCBI Taxonomy" id="2976476"/>
    <lineage>
        <taxon>Bacteria</taxon>
        <taxon>Pseudomonadati</taxon>
        <taxon>Bacteroidota</taxon>
        <taxon>Flavobacteriia</taxon>
        <taxon>Flavobacteriales</taxon>
        <taxon>Weeksellaceae</taxon>
        <taxon>Chryseobacterium group</taxon>
        <taxon>Chryseobacterium</taxon>
    </lineage>
</organism>
<dbReference type="Proteomes" id="UP001525566">
    <property type="component" value="Unassembled WGS sequence"/>
</dbReference>
<gene>
    <name evidence="2" type="ORF">N0B48_18990</name>
</gene>
<dbReference type="EMBL" id="JAOAMU010000006">
    <property type="protein sequence ID" value="MCT2563983.1"/>
    <property type="molecule type" value="Genomic_DNA"/>
</dbReference>
<dbReference type="RefSeq" id="WP_259840537.1">
    <property type="nucleotide sequence ID" value="NZ_JAOAMU010000006.1"/>
</dbReference>
<sequence length="169" mass="19752">MLTHIRKEPLTAEEKKKLKFVLKTRVIMGLIFIPILLPAFILMGYAAIQDIISGTTDGGTYFCIAMIFFCTFLLIRFVIPFYKNSFKNLKREDKLVVDTVILSISKNWTNKGFKYNIQTEYRFIDSWSITTVIKPSLPYHEMYVNMPITIHCFEDNSIDILYIEKTNVK</sequence>
<proteinExistence type="predicted"/>